<feature type="compositionally biased region" description="Basic residues" evidence="1">
    <location>
        <begin position="102"/>
        <end position="114"/>
    </location>
</feature>
<proteinExistence type="predicted"/>
<dbReference type="Proteomes" id="UP001386955">
    <property type="component" value="Unassembled WGS sequence"/>
</dbReference>
<evidence type="ECO:0000313" key="3">
    <source>
        <dbReference type="Proteomes" id="UP001386955"/>
    </source>
</evidence>
<protein>
    <submittedName>
        <fullName evidence="2">Uncharacterized protein</fullName>
    </submittedName>
</protein>
<sequence>MTYGSFPLRCDANVLKLVEDANEYEVIKLYVKHIDVFVFYEGNEKGRGKDFRSFENVEVVELDKQDAKKEVQGDNANANELVVKCDNNMTYKDKTTTNRNIPKGRNKKNLKKKGIATANPRMSKKRKKKP</sequence>
<reference evidence="2 3" key="1">
    <citation type="submission" date="2024-01" db="EMBL/GenBank/DDBJ databases">
        <title>The genomes of 5 underutilized Papilionoideae crops provide insights into root nodulation and disease resistanc.</title>
        <authorList>
            <person name="Jiang F."/>
        </authorList>
    </citation>
    <scope>NUCLEOTIDE SEQUENCE [LARGE SCALE GENOMIC DNA]</scope>
    <source>
        <strain evidence="2">DUOXIRENSHENG_FW03</strain>
        <tissue evidence="2">Leaves</tissue>
    </source>
</reference>
<dbReference type="EMBL" id="JAYMYS010000006">
    <property type="protein sequence ID" value="KAK7388211.1"/>
    <property type="molecule type" value="Genomic_DNA"/>
</dbReference>
<gene>
    <name evidence="2" type="ORF">VNO78_23020</name>
</gene>
<accession>A0AAN9S444</accession>
<evidence type="ECO:0000256" key="1">
    <source>
        <dbReference type="SAM" id="MobiDB-lite"/>
    </source>
</evidence>
<keyword evidence="3" id="KW-1185">Reference proteome</keyword>
<comment type="caution">
    <text evidence="2">The sequence shown here is derived from an EMBL/GenBank/DDBJ whole genome shotgun (WGS) entry which is preliminary data.</text>
</comment>
<evidence type="ECO:0000313" key="2">
    <source>
        <dbReference type="EMBL" id="KAK7388211.1"/>
    </source>
</evidence>
<organism evidence="2 3">
    <name type="scientific">Psophocarpus tetragonolobus</name>
    <name type="common">Winged bean</name>
    <name type="synonym">Dolichos tetragonolobus</name>
    <dbReference type="NCBI Taxonomy" id="3891"/>
    <lineage>
        <taxon>Eukaryota</taxon>
        <taxon>Viridiplantae</taxon>
        <taxon>Streptophyta</taxon>
        <taxon>Embryophyta</taxon>
        <taxon>Tracheophyta</taxon>
        <taxon>Spermatophyta</taxon>
        <taxon>Magnoliopsida</taxon>
        <taxon>eudicotyledons</taxon>
        <taxon>Gunneridae</taxon>
        <taxon>Pentapetalae</taxon>
        <taxon>rosids</taxon>
        <taxon>fabids</taxon>
        <taxon>Fabales</taxon>
        <taxon>Fabaceae</taxon>
        <taxon>Papilionoideae</taxon>
        <taxon>50 kb inversion clade</taxon>
        <taxon>NPAAA clade</taxon>
        <taxon>indigoferoid/millettioid clade</taxon>
        <taxon>Phaseoleae</taxon>
        <taxon>Psophocarpus</taxon>
    </lineage>
</organism>
<feature type="region of interest" description="Disordered" evidence="1">
    <location>
        <begin position="92"/>
        <end position="130"/>
    </location>
</feature>
<dbReference type="AlphaFoldDB" id="A0AAN9S444"/>
<name>A0AAN9S444_PSOTE</name>